<dbReference type="RefSeq" id="WP_152712976.1">
    <property type="nucleotide sequence ID" value="NZ_VOSJ01000060.1"/>
</dbReference>
<dbReference type="EMBL" id="VOSK01000062">
    <property type="protein sequence ID" value="MPR26824.1"/>
    <property type="molecule type" value="Genomic_DNA"/>
</dbReference>
<proteinExistence type="predicted"/>
<accession>A0A5N7ML04</accession>
<name>A0A5N7ML04_9HYPH</name>
<dbReference type="Proteomes" id="UP000403266">
    <property type="component" value="Unassembled WGS sequence"/>
</dbReference>
<dbReference type="AlphaFoldDB" id="A0A5N7ML04"/>
<keyword evidence="2" id="KW-1185">Reference proteome</keyword>
<reference evidence="1 2" key="1">
    <citation type="journal article" date="2019" name="Syst. Appl. Microbiol.">
        <title>Microvirga tunisiensis sp. nov., a root nodule symbiotic bacterium isolated from Lupinus micranthus and L. luteus grown in Northern Tunisia.</title>
        <authorList>
            <person name="Msaddak A."/>
            <person name="Rejili M."/>
            <person name="Duran D."/>
            <person name="Mars M."/>
            <person name="Palacios J.M."/>
            <person name="Ruiz-Argueso T."/>
            <person name="Rey L."/>
            <person name="Imperial J."/>
        </authorList>
    </citation>
    <scope>NUCLEOTIDE SEQUENCE [LARGE SCALE GENOMIC DNA]</scope>
    <source>
        <strain evidence="1 2">Lmie10</strain>
    </source>
</reference>
<sequence length="68" mass="7903">MVNLLKSFDEQLSENLQQHGHSLTDPNAIDEERLDAAISQLAPFVPEDRWPHTRDELLRIIRASRDPR</sequence>
<comment type="caution">
    <text evidence="1">The sequence shown here is derived from an EMBL/GenBank/DDBJ whole genome shotgun (WGS) entry which is preliminary data.</text>
</comment>
<protein>
    <submittedName>
        <fullName evidence="1">Uncharacterized protein</fullName>
    </submittedName>
</protein>
<evidence type="ECO:0000313" key="1">
    <source>
        <dbReference type="EMBL" id="MPR26824.1"/>
    </source>
</evidence>
<gene>
    <name evidence="1" type="ORF">FS320_16755</name>
</gene>
<dbReference type="OrthoDB" id="8020666at2"/>
<organism evidence="1 2">
    <name type="scientific">Microvirga tunisiensis</name>
    <dbReference type="NCBI Taxonomy" id="2108360"/>
    <lineage>
        <taxon>Bacteria</taxon>
        <taxon>Pseudomonadati</taxon>
        <taxon>Pseudomonadota</taxon>
        <taxon>Alphaproteobacteria</taxon>
        <taxon>Hyphomicrobiales</taxon>
        <taxon>Methylobacteriaceae</taxon>
        <taxon>Microvirga</taxon>
    </lineage>
</organism>
<evidence type="ECO:0000313" key="2">
    <source>
        <dbReference type="Proteomes" id="UP000403266"/>
    </source>
</evidence>